<keyword evidence="3" id="KW-1185">Reference proteome</keyword>
<reference evidence="2" key="1">
    <citation type="submission" date="2023-07" db="EMBL/GenBank/DDBJ databases">
        <authorList>
            <consortium name="CYATHOMIX"/>
        </authorList>
    </citation>
    <scope>NUCLEOTIDE SEQUENCE</scope>
    <source>
        <strain evidence="2">N/A</strain>
    </source>
</reference>
<dbReference type="AlphaFoldDB" id="A0AA36DP11"/>
<gene>
    <name evidence="2" type="ORF">CYNAS_LOCUS3076</name>
</gene>
<dbReference type="EMBL" id="CATQJL010000001">
    <property type="protein sequence ID" value="CAJ0591093.1"/>
    <property type="molecule type" value="Genomic_DNA"/>
</dbReference>
<sequence>MPLFCSAIPEPCDDVRLSVGIAAKLETVLEQTIVGFNPDDLQISSRVDCGVISSAKIIAGHPEYKTEEEFFIGNDAAVFSVFLKQVEVVEHLLQLEVVEYLVEHPVPVLEDCANSTSVGSGANEREGFERKSENGPMPEWMDDGEDQET</sequence>
<feature type="compositionally biased region" description="Acidic residues" evidence="1">
    <location>
        <begin position="140"/>
        <end position="149"/>
    </location>
</feature>
<comment type="caution">
    <text evidence="2">The sequence shown here is derived from an EMBL/GenBank/DDBJ whole genome shotgun (WGS) entry which is preliminary data.</text>
</comment>
<evidence type="ECO:0000313" key="3">
    <source>
        <dbReference type="Proteomes" id="UP001176961"/>
    </source>
</evidence>
<protein>
    <submittedName>
        <fullName evidence="2">Uncharacterized protein</fullName>
    </submittedName>
</protein>
<evidence type="ECO:0000256" key="1">
    <source>
        <dbReference type="SAM" id="MobiDB-lite"/>
    </source>
</evidence>
<accession>A0AA36DP11</accession>
<evidence type="ECO:0000313" key="2">
    <source>
        <dbReference type="EMBL" id="CAJ0591093.1"/>
    </source>
</evidence>
<feature type="region of interest" description="Disordered" evidence="1">
    <location>
        <begin position="114"/>
        <end position="149"/>
    </location>
</feature>
<feature type="compositionally biased region" description="Basic and acidic residues" evidence="1">
    <location>
        <begin position="123"/>
        <end position="133"/>
    </location>
</feature>
<name>A0AA36DP11_CYLNA</name>
<proteinExistence type="predicted"/>
<organism evidence="2 3">
    <name type="scientific">Cylicocyclus nassatus</name>
    <name type="common">Nematode worm</name>
    <dbReference type="NCBI Taxonomy" id="53992"/>
    <lineage>
        <taxon>Eukaryota</taxon>
        <taxon>Metazoa</taxon>
        <taxon>Ecdysozoa</taxon>
        <taxon>Nematoda</taxon>
        <taxon>Chromadorea</taxon>
        <taxon>Rhabditida</taxon>
        <taxon>Rhabditina</taxon>
        <taxon>Rhabditomorpha</taxon>
        <taxon>Strongyloidea</taxon>
        <taxon>Strongylidae</taxon>
        <taxon>Cylicocyclus</taxon>
    </lineage>
</organism>
<dbReference type="Proteomes" id="UP001176961">
    <property type="component" value="Unassembled WGS sequence"/>
</dbReference>